<dbReference type="GO" id="GO:0015192">
    <property type="term" value="F:L-phenylalanine transmembrane transporter activity"/>
    <property type="evidence" value="ECO:0007669"/>
    <property type="project" value="TreeGrafter"/>
</dbReference>
<dbReference type="OrthoDB" id="9805514at2"/>
<dbReference type="PANTHER" id="PTHR45772">
    <property type="entry name" value="CONSERVED COMPONENT OF ABC TRANSPORTER FOR NATURAL AMINO ACIDS-RELATED"/>
    <property type="match status" value="1"/>
</dbReference>
<comment type="caution">
    <text evidence="5">The sequence shown here is derived from an EMBL/GenBank/DDBJ whole genome shotgun (WGS) entry which is preliminary data.</text>
</comment>
<keyword evidence="3 5" id="KW-0067">ATP-binding</keyword>
<keyword evidence="6" id="KW-1185">Reference proteome</keyword>
<accession>A0A1V2IA99</accession>
<evidence type="ECO:0000313" key="5">
    <source>
        <dbReference type="EMBL" id="ONH28365.1"/>
    </source>
</evidence>
<dbReference type="STRING" id="1834516.BL253_19405"/>
<dbReference type="GO" id="GO:0015188">
    <property type="term" value="F:L-isoleucine transmembrane transporter activity"/>
    <property type="evidence" value="ECO:0007669"/>
    <property type="project" value="TreeGrafter"/>
</dbReference>
<name>A0A1V2IA99_9ACTN</name>
<dbReference type="GO" id="GO:1903806">
    <property type="term" value="P:L-isoleucine import across plasma membrane"/>
    <property type="evidence" value="ECO:0007669"/>
    <property type="project" value="TreeGrafter"/>
</dbReference>
<dbReference type="GO" id="GO:0015808">
    <property type="term" value="P:L-alanine transport"/>
    <property type="evidence" value="ECO:0007669"/>
    <property type="project" value="TreeGrafter"/>
</dbReference>
<dbReference type="PANTHER" id="PTHR45772:SF7">
    <property type="entry name" value="AMINO ACID ABC TRANSPORTER ATP-BINDING PROTEIN"/>
    <property type="match status" value="1"/>
</dbReference>
<reference evidence="6" key="1">
    <citation type="submission" date="2016-10" db="EMBL/GenBank/DDBJ databases">
        <title>Frankia sp. NRRL B-16386 Genome sequencing.</title>
        <authorList>
            <person name="Ghodhbane-Gtari F."/>
            <person name="Swanson E."/>
            <person name="Gueddou A."/>
            <person name="Hezbri K."/>
            <person name="Ktari K."/>
            <person name="Nouioui I."/>
            <person name="Morris K."/>
            <person name="Simpson S."/>
            <person name="Abebe-Akele F."/>
            <person name="Thomas K."/>
            <person name="Gtari M."/>
            <person name="Tisa L.S."/>
        </authorList>
    </citation>
    <scope>NUCLEOTIDE SEQUENCE [LARGE SCALE GENOMIC DNA]</scope>
    <source>
        <strain evidence="6">NRRL B-16386</strain>
    </source>
</reference>
<dbReference type="Proteomes" id="UP000188929">
    <property type="component" value="Unassembled WGS sequence"/>
</dbReference>
<dbReference type="GO" id="GO:0016887">
    <property type="term" value="F:ATP hydrolysis activity"/>
    <property type="evidence" value="ECO:0007669"/>
    <property type="project" value="InterPro"/>
</dbReference>
<dbReference type="AlphaFoldDB" id="A0A1V2IA99"/>
<dbReference type="SMART" id="SM00382">
    <property type="entry name" value="AAA"/>
    <property type="match status" value="1"/>
</dbReference>
<sequence length="247" mass="26127">MALLETDAVAVRFGGNVVLDNVSISVEPGRVTGLIGPNGAGKTTLFNIVTGLLAPTHGRVLVDGADVTSLPPYKRAHRGLARTFQRLEPFVSLSVRDNVRVAGQIRNAWRRAGRIDLDKETDRVLELVGLAGVAGRDVAELPTGQARLVELGRALMTGPGVLLLDEPASGQTEQETEAFGRLLRRLASRDGIAICLVEHDVGLVMDVCSMIYVLDYGKVIASGPPEAVRADPAVIDAYLGSAEEGAA</sequence>
<dbReference type="GO" id="GO:0042941">
    <property type="term" value="P:D-alanine transmembrane transport"/>
    <property type="evidence" value="ECO:0007669"/>
    <property type="project" value="TreeGrafter"/>
</dbReference>
<dbReference type="PROSITE" id="PS50893">
    <property type="entry name" value="ABC_TRANSPORTER_2"/>
    <property type="match status" value="1"/>
</dbReference>
<dbReference type="GO" id="GO:0005304">
    <property type="term" value="F:L-valine transmembrane transporter activity"/>
    <property type="evidence" value="ECO:0007669"/>
    <property type="project" value="TreeGrafter"/>
</dbReference>
<evidence type="ECO:0000259" key="4">
    <source>
        <dbReference type="PROSITE" id="PS50893"/>
    </source>
</evidence>
<organism evidence="5 6">
    <name type="scientific">Pseudofrankia asymbiotica</name>
    <dbReference type="NCBI Taxonomy" id="1834516"/>
    <lineage>
        <taxon>Bacteria</taxon>
        <taxon>Bacillati</taxon>
        <taxon>Actinomycetota</taxon>
        <taxon>Actinomycetes</taxon>
        <taxon>Frankiales</taxon>
        <taxon>Frankiaceae</taxon>
        <taxon>Pseudofrankia</taxon>
    </lineage>
</organism>
<proteinExistence type="predicted"/>
<protein>
    <submittedName>
        <fullName evidence="5">ABC transporter ATP-binding protein</fullName>
    </submittedName>
</protein>
<dbReference type="InterPro" id="IPR032823">
    <property type="entry name" value="BCA_ABC_TP_C"/>
</dbReference>
<evidence type="ECO:0000313" key="6">
    <source>
        <dbReference type="Proteomes" id="UP000188929"/>
    </source>
</evidence>
<dbReference type="Pfam" id="PF00005">
    <property type="entry name" value="ABC_tran"/>
    <property type="match status" value="1"/>
</dbReference>
<dbReference type="GO" id="GO:1903805">
    <property type="term" value="P:L-valine import across plasma membrane"/>
    <property type="evidence" value="ECO:0007669"/>
    <property type="project" value="TreeGrafter"/>
</dbReference>
<evidence type="ECO:0000256" key="2">
    <source>
        <dbReference type="ARBA" id="ARBA00022741"/>
    </source>
</evidence>
<gene>
    <name evidence="5" type="ORF">BL253_19405</name>
</gene>
<dbReference type="InterPro" id="IPR051120">
    <property type="entry name" value="ABC_AA/LPS_Transport"/>
</dbReference>
<dbReference type="EMBL" id="MOMC01000040">
    <property type="protein sequence ID" value="ONH28365.1"/>
    <property type="molecule type" value="Genomic_DNA"/>
</dbReference>
<dbReference type="InterPro" id="IPR003593">
    <property type="entry name" value="AAA+_ATPase"/>
</dbReference>
<feature type="domain" description="ABC transporter" evidence="4">
    <location>
        <begin position="4"/>
        <end position="241"/>
    </location>
</feature>
<dbReference type="InterPro" id="IPR003439">
    <property type="entry name" value="ABC_transporter-like_ATP-bd"/>
</dbReference>
<dbReference type="GO" id="GO:0005524">
    <property type="term" value="F:ATP binding"/>
    <property type="evidence" value="ECO:0007669"/>
    <property type="project" value="UniProtKB-KW"/>
</dbReference>
<dbReference type="InterPro" id="IPR027417">
    <property type="entry name" value="P-loop_NTPase"/>
</dbReference>
<keyword evidence="2" id="KW-0547">Nucleotide-binding</keyword>
<dbReference type="Pfam" id="PF12399">
    <property type="entry name" value="BCA_ABC_TP_C"/>
    <property type="match status" value="1"/>
</dbReference>
<keyword evidence="1" id="KW-0813">Transport</keyword>
<dbReference type="CDD" id="cd03219">
    <property type="entry name" value="ABC_Mj1267_LivG_branched"/>
    <property type="match status" value="1"/>
</dbReference>
<dbReference type="GO" id="GO:0005886">
    <property type="term" value="C:plasma membrane"/>
    <property type="evidence" value="ECO:0007669"/>
    <property type="project" value="TreeGrafter"/>
</dbReference>
<dbReference type="Gene3D" id="3.40.50.300">
    <property type="entry name" value="P-loop containing nucleotide triphosphate hydrolases"/>
    <property type="match status" value="1"/>
</dbReference>
<dbReference type="SUPFAM" id="SSF52540">
    <property type="entry name" value="P-loop containing nucleoside triphosphate hydrolases"/>
    <property type="match status" value="1"/>
</dbReference>
<evidence type="ECO:0000256" key="3">
    <source>
        <dbReference type="ARBA" id="ARBA00022840"/>
    </source>
</evidence>
<evidence type="ECO:0000256" key="1">
    <source>
        <dbReference type="ARBA" id="ARBA00022448"/>
    </source>
</evidence>
<dbReference type="RefSeq" id="WP_076818601.1">
    <property type="nucleotide sequence ID" value="NZ_MOMC01000040.1"/>
</dbReference>